<dbReference type="InterPro" id="IPR010982">
    <property type="entry name" value="Lambda_DNA-bd_dom_sf"/>
</dbReference>
<evidence type="ECO:0000313" key="3">
    <source>
        <dbReference type="Proteomes" id="UP000578449"/>
    </source>
</evidence>
<dbReference type="PROSITE" id="PS50943">
    <property type="entry name" value="HTH_CROC1"/>
    <property type="match status" value="1"/>
</dbReference>
<feature type="domain" description="HTH cro/C1-type" evidence="1">
    <location>
        <begin position="10"/>
        <end position="53"/>
    </location>
</feature>
<dbReference type="AlphaFoldDB" id="A0A840PMS8"/>
<dbReference type="Proteomes" id="UP000578449">
    <property type="component" value="Unassembled WGS sequence"/>
</dbReference>
<proteinExistence type="predicted"/>
<dbReference type="SUPFAM" id="SSF47413">
    <property type="entry name" value="lambda repressor-like DNA-binding domains"/>
    <property type="match status" value="1"/>
</dbReference>
<comment type="caution">
    <text evidence="2">The sequence shown here is derived from an EMBL/GenBank/DDBJ whole genome shotgun (WGS) entry which is preliminary data.</text>
</comment>
<dbReference type="SUPFAM" id="SSF48452">
    <property type="entry name" value="TPR-like"/>
    <property type="match status" value="1"/>
</dbReference>
<evidence type="ECO:0000313" key="2">
    <source>
        <dbReference type="EMBL" id="MBB5139323.1"/>
    </source>
</evidence>
<dbReference type="GO" id="GO:0003677">
    <property type="term" value="F:DNA binding"/>
    <property type="evidence" value="ECO:0007669"/>
    <property type="project" value="InterPro"/>
</dbReference>
<dbReference type="Gene3D" id="1.25.40.10">
    <property type="entry name" value="Tetratricopeptide repeat domain"/>
    <property type="match status" value="1"/>
</dbReference>
<dbReference type="InterPro" id="IPR011990">
    <property type="entry name" value="TPR-like_helical_dom_sf"/>
</dbReference>
<dbReference type="RefSeq" id="WP_185056161.1">
    <property type="nucleotide sequence ID" value="NZ_BAABIX010000029.1"/>
</dbReference>
<dbReference type="EMBL" id="JACHGN010000029">
    <property type="protein sequence ID" value="MBB5139323.1"/>
    <property type="molecule type" value="Genomic_DNA"/>
</dbReference>
<dbReference type="Pfam" id="PF01381">
    <property type="entry name" value="HTH_3"/>
    <property type="match status" value="1"/>
</dbReference>
<gene>
    <name evidence="2" type="ORF">HNP84_009086</name>
</gene>
<dbReference type="InterPro" id="IPR001387">
    <property type="entry name" value="Cro/C1-type_HTH"/>
</dbReference>
<dbReference type="SMART" id="SM00530">
    <property type="entry name" value="HTH_XRE"/>
    <property type="match status" value="1"/>
</dbReference>
<name>A0A840PMS8_9ACTN</name>
<protein>
    <submittedName>
        <fullName evidence="2">Transcriptional regulator with XRE-family HTH domain</fullName>
    </submittedName>
</protein>
<sequence>MDARSLPEALKLIMQQRGWTQTQLAKELNTSQTWVSQITLGHKDTGIAKAITLLARVDWEVVIRPKREGPVKRREFNTKIAQSAAGVILIPSAKTDAFQDPEYVHALADRAASTRHELGGHPVLPSLLGQVRRTESAVHGTDQKLQAAASRLAREAMLALYDAQRYDEAERIGQFSLALARRAKDYPAQATAYTILSQINTHQGIGDRGAVYAERALQLPDLSNANKAYVRIRLGRALSLVPGKERQARTMLDQARSLDGIPAFEAADVAGNVAIALDRLHLHHEAHSTFDETVSRMGQWSTLYRAQYLAHQTKAAVRARELSLAADLMHTFAAILPFLASARTHSLAQEILSTSAAWANVREVRDARQQLQAAVSSMPSPRSTKPTSA</sequence>
<reference evidence="2 3" key="1">
    <citation type="submission" date="2020-08" db="EMBL/GenBank/DDBJ databases">
        <title>Genomic Encyclopedia of Type Strains, Phase IV (KMG-IV): sequencing the most valuable type-strain genomes for metagenomic binning, comparative biology and taxonomic classification.</title>
        <authorList>
            <person name="Goeker M."/>
        </authorList>
    </citation>
    <scope>NUCLEOTIDE SEQUENCE [LARGE SCALE GENOMIC DNA]</scope>
    <source>
        <strain evidence="2 3">DSM 45615</strain>
    </source>
</reference>
<keyword evidence="3" id="KW-1185">Reference proteome</keyword>
<accession>A0A840PMS8</accession>
<evidence type="ECO:0000259" key="1">
    <source>
        <dbReference type="PROSITE" id="PS50943"/>
    </source>
</evidence>
<organism evidence="2 3">
    <name type="scientific">Thermocatellispora tengchongensis</name>
    <dbReference type="NCBI Taxonomy" id="1073253"/>
    <lineage>
        <taxon>Bacteria</taxon>
        <taxon>Bacillati</taxon>
        <taxon>Actinomycetota</taxon>
        <taxon>Actinomycetes</taxon>
        <taxon>Streptosporangiales</taxon>
        <taxon>Streptosporangiaceae</taxon>
        <taxon>Thermocatellispora</taxon>
    </lineage>
</organism>
<dbReference type="Gene3D" id="1.10.260.40">
    <property type="entry name" value="lambda repressor-like DNA-binding domains"/>
    <property type="match status" value="1"/>
</dbReference>
<dbReference type="CDD" id="cd00093">
    <property type="entry name" value="HTH_XRE"/>
    <property type="match status" value="1"/>
</dbReference>